<dbReference type="Proteomes" id="UP000053424">
    <property type="component" value="Unassembled WGS sequence"/>
</dbReference>
<dbReference type="InterPro" id="IPR029063">
    <property type="entry name" value="SAM-dependent_MTases_sf"/>
</dbReference>
<proteinExistence type="predicted"/>
<protein>
    <recommendedName>
        <fullName evidence="7">Methyltransferase domain-containing protein</fullName>
    </recommendedName>
</protein>
<dbReference type="STRING" id="686832.A0A0C3BXA9"/>
<evidence type="ECO:0000313" key="5">
    <source>
        <dbReference type="EMBL" id="KIM36674.1"/>
    </source>
</evidence>
<keyword evidence="3" id="KW-0808">Transferase</keyword>
<organism evidence="5 6">
    <name type="scientific">Hebeloma cylindrosporum</name>
    <dbReference type="NCBI Taxonomy" id="76867"/>
    <lineage>
        <taxon>Eukaryota</taxon>
        <taxon>Fungi</taxon>
        <taxon>Dikarya</taxon>
        <taxon>Basidiomycota</taxon>
        <taxon>Agaricomycotina</taxon>
        <taxon>Agaricomycetes</taxon>
        <taxon>Agaricomycetidae</taxon>
        <taxon>Agaricales</taxon>
        <taxon>Agaricineae</taxon>
        <taxon>Hymenogastraceae</taxon>
        <taxon>Hebeloma</taxon>
    </lineage>
</organism>
<dbReference type="PANTHER" id="PTHR32183">
    <property type="match status" value="1"/>
</dbReference>
<evidence type="ECO:0008006" key="7">
    <source>
        <dbReference type="Google" id="ProtNLM"/>
    </source>
</evidence>
<keyword evidence="1" id="KW-0597">Phosphoprotein</keyword>
<keyword evidence="4" id="KW-0949">S-adenosyl-L-methionine</keyword>
<reference evidence="6" key="2">
    <citation type="submission" date="2015-01" db="EMBL/GenBank/DDBJ databases">
        <title>Evolutionary Origins and Diversification of the Mycorrhizal Mutualists.</title>
        <authorList>
            <consortium name="DOE Joint Genome Institute"/>
            <consortium name="Mycorrhizal Genomics Consortium"/>
            <person name="Kohler A."/>
            <person name="Kuo A."/>
            <person name="Nagy L.G."/>
            <person name="Floudas D."/>
            <person name="Copeland A."/>
            <person name="Barry K.W."/>
            <person name="Cichocki N."/>
            <person name="Veneault-Fourrey C."/>
            <person name="LaButti K."/>
            <person name="Lindquist E.A."/>
            <person name="Lipzen A."/>
            <person name="Lundell T."/>
            <person name="Morin E."/>
            <person name="Murat C."/>
            <person name="Riley R."/>
            <person name="Ohm R."/>
            <person name="Sun H."/>
            <person name="Tunlid A."/>
            <person name="Henrissat B."/>
            <person name="Grigoriev I.V."/>
            <person name="Hibbett D.S."/>
            <person name="Martin F."/>
        </authorList>
    </citation>
    <scope>NUCLEOTIDE SEQUENCE [LARGE SCALE GENOMIC DNA]</scope>
    <source>
        <strain evidence="6">h7</strain>
    </source>
</reference>
<dbReference type="HOGENOM" id="CLU_056435_1_1_1"/>
<evidence type="ECO:0000256" key="2">
    <source>
        <dbReference type="ARBA" id="ARBA00022603"/>
    </source>
</evidence>
<dbReference type="EMBL" id="KN831803">
    <property type="protein sequence ID" value="KIM36674.1"/>
    <property type="molecule type" value="Genomic_DNA"/>
</dbReference>
<dbReference type="PANTHER" id="PTHR32183:SF11">
    <property type="entry name" value="THIOL METHYLTRANSFERASE 2-RELATED"/>
    <property type="match status" value="1"/>
</dbReference>
<dbReference type="InterPro" id="IPR008854">
    <property type="entry name" value="TPMT"/>
</dbReference>
<gene>
    <name evidence="5" type="ORF">M413DRAFT_286842</name>
</gene>
<name>A0A0C3BXA9_HEBCY</name>
<accession>A0A0C3BXA9</accession>
<dbReference type="GO" id="GO:0032259">
    <property type="term" value="P:methylation"/>
    <property type="evidence" value="ECO:0007669"/>
    <property type="project" value="UniProtKB-KW"/>
</dbReference>
<evidence type="ECO:0000256" key="1">
    <source>
        <dbReference type="ARBA" id="ARBA00022553"/>
    </source>
</evidence>
<dbReference type="SUPFAM" id="SSF53335">
    <property type="entry name" value="S-adenosyl-L-methionine-dependent methyltransferases"/>
    <property type="match status" value="1"/>
</dbReference>
<dbReference type="GO" id="GO:0008757">
    <property type="term" value="F:S-adenosylmethionine-dependent methyltransferase activity"/>
    <property type="evidence" value="ECO:0007669"/>
    <property type="project" value="InterPro"/>
</dbReference>
<reference evidence="5 6" key="1">
    <citation type="submission" date="2014-04" db="EMBL/GenBank/DDBJ databases">
        <authorList>
            <consortium name="DOE Joint Genome Institute"/>
            <person name="Kuo A."/>
            <person name="Gay G."/>
            <person name="Dore J."/>
            <person name="Kohler A."/>
            <person name="Nagy L.G."/>
            <person name="Floudas D."/>
            <person name="Copeland A."/>
            <person name="Barry K.W."/>
            <person name="Cichocki N."/>
            <person name="Veneault-Fourrey C."/>
            <person name="LaButti K."/>
            <person name="Lindquist E.A."/>
            <person name="Lipzen A."/>
            <person name="Lundell T."/>
            <person name="Morin E."/>
            <person name="Murat C."/>
            <person name="Sun H."/>
            <person name="Tunlid A."/>
            <person name="Henrissat B."/>
            <person name="Grigoriev I.V."/>
            <person name="Hibbett D.S."/>
            <person name="Martin F."/>
            <person name="Nordberg H.P."/>
            <person name="Cantor M.N."/>
            <person name="Hua S.X."/>
        </authorList>
    </citation>
    <scope>NUCLEOTIDE SEQUENCE [LARGE SCALE GENOMIC DNA]</scope>
    <source>
        <strain evidence="6">h7</strain>
    </source>
</reference>
<dbReference type="PROSITE" id="PS51585">
    <property type="entry name" value="SAM_MT_TPMT"/>
    <property type="match status" value="1"/>
</dbReference>
<dbReference type="AlphaFoldDB" id="A0A0C3BXA9"/>
<evidence type="ECO:0000313" key="6">
    <source>
        <dbReference type="Proteomes" id="UP000053424"/>
    </source>
</evidence>
<dbReference type="Gene3D" id="3.40.50.150">
    <property type="entry name" value="Vaccinia Virus protein VP39"/>
    <property type="match status" value="1"/>
</dbReference>
<evidence type="ECO:0000256" key="4">
    <source>
        <dbReference type="ARBA" id="ARBA00022691"/>
    </source>
</evidence>
<dbReference type="Pfam" id="PF05724">
    <property type="entry name" value="TPMT"/>
    <property type="match status" value="1"/>
</dbReference>
<dbReference type="OrthoDB" id="276151at2759"/>
<evidence type="ECO:0000256" key="3">
    <source>
        <dbReference type="ARBA" id="ARBA00022679"/>
    </source>
</evidence>
<sequence length="204" mass="22949">MEQEQAGAYDPSMPVHNVVKPDDLSTWELTWTLGVTPWEVGEIQPALREAIEQSGIDFARNGRALVPGCGSGYEITYIASALGHDTLGLDIAPTAIRRANDTIQKGKSENPNIRASVQMTDFFTFDPPEDSRFDLIYDYTFFVAIPPAMRPDWAKQMTKLVKPGGYLITLVFPILPFEKVLDKVPEVSTEKHVNRERLVVWKRL</sequence>
<dbReference type="CDD" id="cd02440">
    <property type="entry name" value="AdoMet_MTases"/>
    <property type="match status" value="1"/>
</dbReference>
<keyword evidence="2" id="KW-0489">Methyltransferase</keyword>
<keyword evidence="6" id="KW-1185">Reference proteome</keyword>